<dbReference type="InterPro" id="IPR029065">
    <property type="entry name" value="Enolase_C-like"/>
</dbReference>
<evidence type="ECO:0000256" key="4">
    <source>
        <dbReference type="ARBA" id="ARBA00023239"/>
    </source>
</evidence>
<dbReference type="SUPFAM" id="SSF54826">
    <property type="entry name" value="Enolase N-terminal domain-like"/>
    <property type="match status" value="1"/>
</dbReference>
<organism evidence="8 9">
    <name type="scientific">Lacticaseibacillus baoqingensis</name>
    <dbReference type="NCBI Taxonomy" id="2486013"/>
    <lineage>
        <taxon>Bacteria</taxon>
        <taxon>Bacillati</taxon>
        <taxon>Bacillota</taxon>
        <taxon>Bacilli</taxon>
        <taxon>Lactobacillales</taxon>
        <taxon>Lactobacillaceae</taxon>
        <taxon>Lacticaseibacillus</taxon>
    </lineage>
</organism>
<keyword evidence="2" id="KW-0479">Metal-binding</keyword>
<accession>A0ABW4E953</accession>
<sequence length="375" mass="40952">MKIEKITLRKVDIPLRDPFETSFTRMLTKETIIVAITDAAGTTGYGEVSAFGGPYYSEEFRDGAWVVLKEYLAPLLLGQTIAHPDDMDALVAPIRRHNMAKSSLNCALWDIYAQEQGLSLAKALGGTKTKVETGVSIGVQDSPQALVAVVAGYLADGYRRIKCKIKPGKDYEYLAAVRQAYPDVMLMGDANSAYRRADFKMLKRLDDLNLIMIEQPLEPGNLLDHADLQKLIKTPVCLDESILSVADTQKMIRLGSGKIINIKVARVGGLSTARKIQALAQENGIDCWSGGMLDSGVARAENVAVATLSGYTLPNDIAASTRYYDEDIITPTVALDGTYIDVPTTPGIGYQIDWQHLNAFTTDQLTLTPQQAAIF</sequence>
<dbReference type="SFLD" id="SFLDG00180">
    <property type="entry name" value="muconate_cycloisomerase"/>
    <property type="match status" value="1"/>
</dbReference>
<comment type="cofactor">
    <cofactor evidence="1">
        <name>a divalent metal cation</name>
        <dbReference type="ChEBI" id="CHEBI:60240"/>
    </cofactor>
</comment>
<dbReference type="InterPro" id="IPR036849">
    <property type="entry name" value="Enolase-like_C_sf"/>
</dbReference>
<dbReference type="InterPro" id="IPR013342">
    <property type="entry name" value="Mandelate_racemase_C"/>
</dbReference>
<dbReference type="SUPFAM" id="SSF51604">
    <property type="entry name" value="Enolase C-terminal domain-like"/>
    <property type="match status" value="1"/>
</dbReference>
<dbReference type="SFLD" id="SFLDS00001">
    <property type="entry name" value="Enolase"/>
    <property type="match status" value="1"/>
</dbReference>
<proteinExistence type="predicted"/>
<dbReference type="PANTHER" id="PTHR48073:SF5">
    <property type="entry name" value="O-SUCCINYLBENZOATE SYNTHASE"/>
    <property type="match status" value="1"/>
</dbReference>
<keyword evidence="3" id="KW-0460">Magnesium</keyword>
<dbReference type="GO" id="GO:0043748">
    <property type="term" value="F:O-succinylbenzoate synthase activity"/>
    <property type="evidence" value="ECO:0007669"/>
    <property type="project" value="UniProtKB-EC"/>
</dbReference>
<keyword evidence="4 8" id="KW-0456">Lyase</keyword>
<dbReference type="InterPro" id="IPR029017">
    <property type="entry name" value="Enolase-like_N"/>
</dbReference>
<evidence type="ECO:0000256" key="3">
    <source>
        <dbReference type="ARBA" id="ARBA00022842"/>
    </source>
</evidence>
<dbReference type="NCBIfam" id="TIGR01928">
    <property type="entry name" value="menC_lowGC_arch"/>
    <property type="match status" value="1"/>
</dbReference>
<dbReference type="RefSeq" id="WP_125753169.1">
    <property type="nucleotide sequence ID" value="NZ_JBHTON010000020.1"/>
</dbReference>
<dbReference type="PANTHER" id="PTHR48073">
    <property type="entry name" value="O-SUCCINYLBENZOATE SYNTHASE-RELATED"/>
    <property type="match status" value="1"/>
</dbReference>
<evidence type="ECO:0000313" key="8">
    <source>
        <dbReference type="EMBL" id="MFD1485110.1"/>
    </source>
</evidence>
<feature type="domain" description="Mandelate racemase/muconate lactonizing enzyme C-terminal" evidence="7">
    <location>
        <begin position="143"/>
        <end position="235"/>
    </location>
</feature>
<evidence type="ECO:0000313" key="9">
    <source>
        <dbReference type="Proteomes" id="UP001597252"/>
    </source>
</evidence>
<name>A0ABW4E953_9LACO</name>
<keyword evidence="9" id="KW-1185">Reference proteome</keyword>
<gene>
    <name evidence="8" type="primary">menC</name>
    <name evidence="8" type="ORF">ACFQ5J_07700</name>
</gene>
<dbReference type="Pfam" id="PF13378">
    <property type="entry name" value="MR_MLE_C"/>
    <property type="match status" value="1"/>
</dbReference>
<dbReference type="SMART" id="SM00922">
    <property type="entry name" value="MR_MLE"/>
    <property type="match status" value="1"/>
</dbReference>
<evidence type="ECO:0000259" key="7">
    <source>
        <dbReference type="SMART" id="SM00922"/>
    </source>
</evidence>
<dbReference type="CDD" id="cd03317">
    <property type="entry name" value="NAAAR"/>
    <property type="match status" value="1"/>
</dbReference>
<evidence type="ECO:0000256" key="2">
    <source>
        <dbReference type="ARBA" id="ARBA00022723"/>
    </source>
</evidence>
<evidence type="ECO:0000256" key="1">
    <source>
        <dbReference type="ARBA" id="ARBA00001968"/>
    </source>
</evidence>
<dbReference type="EC" id="4.2.1.113" evidence="5 6"/>
<dbReference type="Pfam" id="PF02746">
    <property type="entry name" value="MR_MLE_N"/>
    <property type="match status" value="1"/>
</dbReference>
<dbReference type="Gene3D" id="3.30.390.10">
    <property type="entry name" value="Enolase-like, N-terminal domain"/>
    <property type="match status" value="1"/>
</dbReference>
<protein>
    <recommendedName>
        <fullName evidence="5 6">o-succinylbenzoate synthase</fullName>
        <ecNumber evidence="5 6">4.2.1.113</ecNumber>
    </recommendedName>
</protein>
<evidence type="ECO:0000256" key="6">
    <source>
        <dbReference type="NCBIfam" id="TIGR01928"/>
    </source>
</evidence>
<dbReference type="Gene3D" id="3.20.20.120">
    <property type="entry name" value="Enolase-like C-terminal domain"/>
    <property type="match status" value="1"/>
</dbReference>
<dbReference type="EMBL" id="JBHTON010000020">
    <property type="protein sequence ID" value="MFD1485110.1"/>
    <property type="molecule type" value="Genomic_DNA"/>
</dbReference>
<dbReference type="InterPro" id="IPR010197">
    <property type="entry name" value="OSBS/NAAAR"/>
</dbReference>
<dbReference type="InterPro" id="IPR013341">
    <property type="entry name" value="Mandelate_racemase_N_dom"/>
</dbReference>
<reference evidence="9" key="1">
    <citation type="journal article" date="2019" name="Int. J. Syst. Evol. Microbiol.">
        <title>The Global Catalogue of Microorganisms (GCM) 10K type strain sequencing project: providing services to taxonomists for standard genome sequencing and annotation.</title>
        <authorList>
            <consortium name="The Broad Institute Genomics Platform"/>
            <consortium name="The Broad Institute Genome Sequencing Center for Infectious Disease"/>
            <person name="Wu L."/>
            <person name="Ma J."/>
        </authorList>
    </citation>
    <scope>NUCLEOTIDE SEQUENCE [LARGE SCALE GENOMIC DNA]</scope>
    <source>
        <strain evidence="9">CCM 8903</strain>
    </source>
</reference>
<dbReference type="SFLD" id="SFLDF00009">
    <property type="entry name" value="o-succinylbenzoate_synthase"/>
    <property type="match status" value="1"/>
</dbReference>
<dbReference type="Proteomes" id="UP001597252">
    <property type="component" value="Unassembled WGS sequence"/>
</dbReference>
<evidence type="ECO:0000256" key="5">
    <source>
        <dbReference type="ARBA" id="ARBA00029491"/>
    </source>
</evidence>
<comment type="caution">
    <text evidence="8">The sequence shown here is derived from an EMBL/GenBank/DDBJ whole genome shotgun (WGS) entry which is preliminary data.</text>
</comment>